<name>A0ABZ2PK59_9NOCA</name>
<dbReference type="EMBL" id="CP147846">
    <property type="protein sequence ID" value="WXG69549.1"/>
    <property type="molecule type" value="Genomic_DNA"/>
</dbReference>
<sequence>MSLALAPWHVDHVAHLAGSIYAAAPGRRVDAARALVDAGIAVHVDVMVPNEGPPRGIDVAELDDIAAQVPPDMLGIHLIGSASGVRRLLPSIPECADLYLPIGIRDRRVATRLWAAVWDEFDDSAPAEADLDGYDGVLVMLLEPGTSGAADLSRLALVETFSRRTAVTVDGGVTPESIDRCRSAGATTLVVGRAILANYSPLSNYSLLEGQS</sequence>
<keyword evidence="2" id="KW-0413">Isomerase</keyword>
<dbReference type="InterPro" id="IPR013785">
    <property type="entry name" value="Aldolase_TIM"/>
</dbReference>
<dbReference type="SUPFAM" id="SSF51366">
    <property type="entry name" value="Ribulose-phoshate binding barrel"/>
    <property type="match status" value="1"/>
</dbReference>
<organism evidence="3 4">
    <name type="scientific">Rhodococcus sovatensis</name>
    <dbReference type="NCBI Taxonomy" id="1805840"/>
    <lineage>
        <taxon>Bacteria</taxon>
        <taxon>Bacillati</taxon>
        <taxon>Actinomycetota</taxon>
        <taxon>Actinomycetes</taxon>
        <taxon>Mycobacteriales</taxon>
        <taxon>Nocardiaceae</taxon>
        <taxon>Rhodococcus</taxon>
    </lineage>
</organism>
<evidence type="ECO:0000256" key="2">
    <source>
        <dbReference type="ARBA" id="ARBA00023235"/>
    </source>
</evidence>
<dbReference type="Pfam" id="PF00834">
    <property type="entry name" value="Ribul_P_3_epim"/>
    <property type="match status" value="1"/>
</dbReference>
<dbReference type="InterPro" id="IPR000056">
    <property type="entry name" value="Ribul_P_3_epim-like"/>
</dbReference>
<dbReference type="InterPro" id="IPR011060">
    <property type="entry name" value="RibuloseP-bd_barrel"/>
</dbReference>
<gene>
    <name evidence="3" type="ORF">WDS16_03050</name>
</gene>
<dbReference type="Proteomes" id="UP001432000">
    <property type="component" value="Chromosome"/>
</dbReference>
<accession>A0ABZ2PK59</accession>
<keyword evidence="4" id="KW-1185">Reference proteome</keyword>
<evidence type="ECO:0008006" key="5">
    <source>
        <dbReference type="Google" id="ProtNLM"/>
    </source>
</evidence>
<keyword evidence="1" id="KW-0479">Metal-binding</keyword>
<dbReference type="RefSeq" id="WP_338890391.1">
    <property type="nucleotide sequence ID" value="NZ_CP147846.1"/>
</dbReference>
<evidence type="ECO:0000313" key="4">
    <source>
        <dbReference type="Proteomes" id="UP001432000"/>
    </source>
</evidence>
<evidence type="ECO:0000256" key="1">
    <source>
        <dbReference type="ARBA" id="ARBA00022723"/>
    </source>
</evidence>
<evidence type="ECO:0000313" key="3">
    <source>
        <dbReference type="EMBL" id="WXG69549.1"/>
    </source>
</evidence>
<dbReference type="Gene3D" id="3.20.20.70">
    <property type="entry name" value="Aldolase class I"/>
    <property type="match status" value="1"/>
</dbReference>
<protein>
    <recommendedName>
        <fullName evidence="5">Ribulose-phosphate 3-epimerase</fullName>
    </recommendedName>
</protein>
<reference evidence="3 4" key="1">
    <citation type="submission" date="2024-03" db="EMBL/GenBank/DDBJ databases">
        <title>Natural products discovery in diverse microorganisms through a two-stage MS feature dereplication strategy.</title>
        <authorList>
            <person name="Zhang R."/>
        </authorList>
    </citation>
    <scope>NUCLEOTIDE SEQUENCE [LARGE SCALE GENOMIC DNA]</scope>
    <source>
        <strain evidence="3 4">18930</strain>
    </source>
</reference>
<proteinExistence type="predicted"/>